<dbReference type="EMBL" id="CM055095">
    <property type="protein sequence ID" value="KAJ7559418.1"/>
    <property type="molecule type" value="Genomic_DNA"/>
</dbReference>
<evidence type="ECO:0000313" key="2">
    <source>
        <dbReference type="Proteomes" id="UP001162992"/>
    </source>
</evidence>
<dbReference type="Proteomes" id="UP001162992">
    <property type="component" value="Chromosome 4"/>
</dbReference>
<organism evidence="1 2">
    <name type="scientific">Diphasiastrum complanatum</name>
    <name type="common">Issler's clubmoss</name>
    <name type="synonym">Lycopodium complanatum</name>
    <dbReference type="NCBI Taxonomy" id="34168"/>
    <lineage>
        <taxon>Eukaryota</taxon>
        <taxon>Viridiplantae</taxon>
        <taxon>Streptophyta</taxon>
        <taxon>Embryophyta</taxon>
        <taxon>Tracheophyta</taxon>
        <taxon>Lycopodiopsida</taxon>
        <taxon>Lycopodiales</taxon>
        <taxon>Lycopodiaceae</taxon>
        <taxon>Lycopodioideae</taxon>
        <taxon>Diphasiastrum</taxon>
    </lineage>
</organism>
<protein>
    <submittedName>
        <fullName evidence="1">Uncharacterized protein</fullName>
    </submittedName>
</protein>
<gene>
    <name evidence="1" type="ORF">O6H91_04G084100</name>
</gene>
<keyword evidence="2" id="KW-1185">Reference proteome</keyword>
<reference evidence="2" key="1">
    <citation type="journal article" date="2024" name="Proc. Natl. Acad. Sci. U.S.A.">
        <title>Extraordinary preservation of gene collinearity over three hundred million years revealed in homosporous lycophytes.</title>
        <authorList>
            <person name="Li C."/>
            <person name="Wickell D."/>
            <person name="Kuo L.Y."/>
            <person name="Chen X."/>
            <person name="Nie B."/>
            <person name="Liao X."/>
            <person name="Peng D."/>
            <person name="Ji J."/>
            <person name="Jenkins J."/>
            <person name="Williams M."/>
            <person name="Shu S."/>
            <person name="Plott C."/>
            <person name="Barry K."/>
            <person name="Rajasekar S."/>
            <person name="Grimwood J."/>
            <person name="Han X."/>
            <person name="Sun S."/>
            <person name="Hou Z."/>
            <person name="He W."/>
            <person name="Dai G."/>
            <person name="Sun C."/>
            <person name="Schmutz J."/>
            <person name="Leebens-Mack J.H."/>
            <person name="Li F.W."/>
            <person name="Wang L."/>
        </authorList>
    </citation>
    <scope>NUCLEOTIDE SEQUENCE [LARGE SCALE GENOMIC DNA]</scope>
    <source>
        <strain evidence="2">cv. PW_Plant_1</strain>
    </source>
</reference>
<name>A0ACC2DZ64_DIPCM</name>
<evidence type="ECO:0000313" key="1">
    <source>
        <dbReference type="EMBL" id="KAJ7559418.1"/>
    </source>
</evidence>
<accession>A0ACC2DZ64</accession>
<proteinExistence type="predicted"/>
<comment type="caution">
    <text evidence="1">The sequence shown here is derived from an EMBL/GenBank/DDBJ whole genome shotgun (WGS) entry which is preliminary data.</text>
</comment>
<sequence length="355" mass="40591">MQTCSGIKENSKAASLTQKRPGSLTSSEMRWKLYNNPYYYACVAGAAKHRAALGHEGPTCASAPVDRWELDEIHAQTPFDINKNELWQNSHDRTLRTFESIKMHHLGIESFPCSAAMKEGLCKDLSKGIPAASRRSSKKFSKSVRKNVDQLRLVSDSVMVNAMQRELQKVWVQVQELEEACIWARMEINNLHLRVDSKGKSWPSKVYTKFAAKVLSLKEDAAQESQSQQQLQMHIKRLEKQLAESKAALIKAKKDMIKERKGREVLELVCAELAREIRQDKLDPDKLKQNRPQSNHQAETEGKILRMSEEWREEKVQVKVTEAKFEVAHDNLSIGSFEQKVKGFLAATTRRGRRF</sequence>